<keyword evidence="3" id="KW-1185">Reference proteome</keyword>
<evidence type="ECO:0000256" key="1">
    <source>
        <dbReference type="SAM" id="MobiDB-lite"/>
    </source>
</evidence>
<reference evidence="2" key="1">
    <citation type="submission" date="2020-11" db="EMBL/GenBank/DDBJ databases">
        <authorList>
            <person name="Whiteford S."/>
        </authorList>
    </citation>
    <scope>NUCLEOTIDE SEQUENCE</scope>
</reference>
<proteinExistence type="predicted"/>
<dbReference type="EMBL" id="CAJHNJ030000066">
    <property type="protein sequence ID" value="CAG9133679.1"/>
    <property type="molecule type" value="Genomic_DNA"/>
</dbReference>
<evidence type="ECO:0000313" key="2">
    <source>
        <dbReference type="EMBL" id="CAG9133679.1"/>
    </source>
</evidence>
<evidence type="ECO:0000313" key="3">
    <source>
        <dbReference type="Proteomes" id="UP000653454"/>
    </source>
</evidence>
<feature type="compositionally biased region" description="Gly residues" evidence="1">
    <location>
        <begin position="70"/>
        <end position="79"/>
    </location>
</feature>
<name>A0A8S4FZM8_PLUXY</name>
<dbReference type="Proteomes" id="UP000653454">
    <property type="component" value="Unassembled WGS sequence"/>
</dbReference>
<sequence>MVSYMSAGAARRVTSRGGLVARHVTSRDGDQRTGAARLAKHLLSIKYSEGYCLIRSPPPPPPPPPPPRGVGRGARGGDGYSLVSFS</sequence>
<dbReference type="AlphaFoldDB" id="A0A8S4FZM8"/>
<feature type="region of interest" description="Disordered" evidence="1">
    <location>
        <begin position="54"/>
        <end position="86"/>
    </location>
</feature>
<organism evidence="2 3">
    <name type="scientific">Plutella xylostella</name>
    <name type="common">Diamondback moth</name>
    <name type="synonym">Plutella maculipennis</name>
    <dbReference type="NCBI Taxonomy" id="51655"/>
    <lineage>
        <taxon>Eukaryota</taxon>
        <taxon>Metazoa</taxon>
        <taxon>Ecdysozoa</taxon>
        <taxon>Arthropoda</taxon>
        <taxon>Hexapoda</taxon>
        <taxon>Insecta</taxon>
        <taxon>Pterygota</taxon>
        <taxon>Neoptera</taxon>
        <taxon>Endopterygota</taxon>
        <taxon>Lepidoptera</taxon>
        <taxon>Glossata</taxon>
        <taxon>Ditrysia</taxon>
        <taxon>Yponomeutoidea</taxon>
        <taxon>Plutellidae</taxon>
        <taxon>Plutella</taxon>
    </lineage>
</organism>
<protein>
    <submittedName>
        <fullName evidence="2">(diamondback moth) hypothetical protein</fullName>
    </submittedName>
</protein>
<feature type="compositionally biased region" description="Pro residues" evidence="1">
    <location>
        <begin position="56"/>
        <end position="68"/>
    </location>
</feature>
<accession>A0A8S4FZM8</accession>
<gene>
    <name evidence="2" type="ORF">PLXY2_LOCUS11974</name>
</gene>
<comment type="caution">
    <text evidence="2">The sequence shown here is derived from an EMBL/GenBank/DDBJ whole genome shotgun (WGS) entry which is preliminary data.</text>
</comment>